<reference evidence="2 3" key="1">
    <citation type="submission" date="2020-09" db="EMBL/GenBank/DDBJ databases">
        <title>De no assembly of potato wild relative species, Solanum commersonii.</title>
        <authorList>
            <person name="Cho K."/>
        </authorList>
    </citation>
    <scope>NUCLEOTIDE SEQUENCE [LARGE SCALE GENOMIC DNA]</scope>
    <source>
        <strain evidence="2">LZ3.2</strain>
        <tissue evidence="2">Leaf</tissue>
    </source>
</reference>
<proteinExistence type="predicted"/>
<feature type="region of interest" description="Disordered" evidence="1">
    <location>
        <begin position="112"/>
        <end position="133"/>
    </location>
</feature>
<dbReference type="Proteomes" id="UP000824120">
    <property type="component" value="Chromosome 4"/>
</dbReference>
<sequence>MTSLQTLCPVWKDTLIQLTDDVTNFEYFHISQNSDGKICMQFDEKSTPYSRHSFTSDRRLAIQHISPIEPCYGPARNRVASLHTLSTVISVEKQKIKIDPRLNIIQTNDIKSSDVSDKDIPSVSEMDFNLNDT</sequence>
<name>A0A9J5ZH76_SOLCO</name>
<organism evidence="2 3">
    <name type="scientific">Solanum commersonii</name>
    <name type="common">Commerson's wild potato</name>
    <name type="synonym">Commerson's nightshade</name>
    <dbReference type="NCBI Taxonomy" id="4109"/>
    <lineage>
        <taxon>Eukaryota</taxon>
        <taxon>Viridiplantae</taxon>
        <taxon>Streptophyta</taxon>
        <taxon>Embryophyta</taxon>
        <taxon>Tracheophyta</taxon>
        <taxon>Spermatophyta</taxon>
        <taxon>Magnoliopsida</taxon>
        <taxon>eudicotyledons</taxon>
        <taxon>Gunneridae</taxon>
        <taxon>Pentapetalae</taxon>
        <taxon>asterids</taxon>
        <taxon>lamiids</taxon>
        <taxon>Solanales</taxon>
        <taxon>Solanaceae</taxon>
        <taxon>Solanoideae</taxon>
        <taxon>Solaneae</taxon>
        <taxon>Solanum</taxon>
    </lineage>
</organism>
<evidence type="ECO:0000256" key="1">
    <source>
        <dbReference type="SAM" id="MobiDB-lite"/>
    </source>
</evidence>
<evidence type="ECO:0000313" key="2">
    <source>
        <dbReference type="EMBL" id="KAG5610158.1"/>
    </source>
</evidence>
<evidence type="ECO:0000313" key="3">
    <source>
        <dbReference type="Proteomes" id="UP000824120"/>
    </source>
</evidence>
<keyword evidence="3" id="KW-1185">Reference proteome</keyword>
<comment type="caution">
    <text evidence="2">The sequence shown here is derived from an EMBL/GenBank/DDBJ whole genome shotgun (WGS) entry which is preliminary data.</text>
</comment>
<dbReference type="AlphaFoldDB" id="A0A9J5ZH76"/>
<gene>
    <name evidence="2" type="ORF">H5410_021439</name>
</gene>
<protein>
    <submittedName>
        <fullName evidence="2">Uncharacterized protein</fullName>
    </submittedName>
</protein>
<accession>A0A9J5ZH76</accession>
<dbReference type="EMBL" id="JACXVP010000004">
    <property type="protein sequence ID" value="KAG5610158.1"/>
    <property type="molecule type" value="Genomic_DNA"/>
</dbReference>